<name>A0A291B8V5_9GAMM</name>
<dbReference type="GO" id="GO:0015976">
    <property type="term" value="P:carbon utilization"/>
    <property type="evidence" value="ECO:0007669"/>
    <property type="project" value="InterPro"/>
</dbReference>
<comment type="similarity">
    <text evidence="1 7">Belongs to the beta-class carbonic anhydrase family.</text>
</comment>
<dbReference type="GO" id="GO:0004089">
    <property type="term" value="F:carbonate dehydratase activity"/>
    <property type="evidence" value="ECO:0007669"/>
    <property type="project" value="UniProtKB-UniRule"/>
</dbReference>
<dbReference type="RefSeq" id="WP_096619091.1">
    <property type="nucleotide sequence ID" value="NZ_CP020660.1"/>
</dbReference>
<dbReference type="Proteomes" id="UP000218160">
    <property type="component" value="Chromosome 1"/>
</dbReference>
<comment type="function">
    <text evidence="7">Reversible hydration of carbon dioxide.</text>
</comment>
<keyword evidence="2 6" id="KW-0479">Metal-binding</keyword>
<feature type="binding site" evidence="6">
    <location>
        <position position="98"/>
    </location>
    <ligand>
        <name>Zn(2+)</name>
        <dbReference type="ChEBI" id="CHEBI:29105"/>
    </ligand>
</feature>
<organism evidence="8 9">
    <name type="scientific">Candidatus Enterovibrio altilux</name>
    <dbReference type="NCBI Taxonomy" id="1927128"/>
    <lineage>
        <taxon>Bacteria</taxon>
        <taxon>Pseudomonadati</taxon>
        <taxon>Pseudomonadota</taxon>
        <taxon>Gammaproteobacteria</taxon>
        <taxon>Vibrionales</taxon>
        <taxon>Vibrionaceae</taxon>
        <taxon>Enterovibrio</taxon>
    </lineage>
</organism>
<dbReference type="InterPro" id="IPR015892">
    <property type="entry name" value="Carbonic_anhydrase_CS"/>
</dbReference>
<dbReference type="EC" id="4.2.1.1" evidence="7"/>
<feature type="binding site" evidence="6">
    <location>
        <position position="44"/>
    </location>
    <ligand>
        <name>Zn(2+)</name>
        <dbReference type="ChEBI" id="CHEBI:29105"/>
    </ligand>
</feature>
<dbReference type="PANTHER" id="PTHR11002">
    <property type="entry name" value="CARBONIC ANHYDRASE"/>
    <property type="match status" value="1"/>
</dbReference>
<protein>
    <recommendedName>
        <fullName evidence="7">Carbonic anhydrase</fullName>
        <ecNumber evidence="7">4.2.1.1</ecNumber>
    </recommendedName>
    <alternativeName>
        <fullName evidence="7">Carbonate dehydratase</fullName>
    </alternativeName>
</protein>
<evidence type="ECO:0000256" key="3">
    <source>
        <dbReference type="ARBA" id="ARBA00022833"/>
    </source>
</evidence>
<keyword evidence="3 6" id="KW-0862">Zinc</keyword>
<dbReference type="CDD" id="cd00883">
    <property type="entry name" value="beta_CA_cladeA"/>
    <property type="match status" value="1"/>
</dbReference>
<proteinExistence type="inferred from homology"/>
<evidence type="ECO:0000256" key="4">
    <source>
        <dbReference type="ARBA" id="ARBA00023239"/>
    </source>
</evidence>
<gene>
    <name evidence="8" type="ORF">BTN50_0906</name>
</gene>
<evidence type="ECO:0000256" key="1">
    <source>
        <dbReference type="ARBA" id="ARBA00006217"/>
    </source>
</evidence>
<dbReference type="KEGG" id="elux:BTN50_0906"/>
<feature type="binding site" evidence="6">
    <location>
        <position position="101"/>
    </location>
    <ligand>
        <name>Zn(2+)</name>
        <dbReference type="ChEBI" id="CHEBI:29105"/>
    </ligand>
</feature>
<dbReference type="EMBL" id="CP020660">
    <property type="protein sequence ID" value="ATF09413.1"/>
    <property type="molecule type" value="Genomic_DNA"/>
</dbReference>
<keyword evidence="4 7" id="KW-0456">Lyase</keyword>
<sequence>MTQIKQLFVNNLKWSKTIKKNNSAYFSELAKAQHPEYLWIGCSDSRVPAERLTGLNSGELFVHRNVANQVIHTDLNCLSVIQYAVDILRVKHIIICGHYRCGGVHASIENLELELVNNWLLHIRTLYHKHNRHLSTLSLEEQGNLLCEINVAEQVYNLGNSIILRDAWGRGQDIQIHGWFYDINDGILKDLGITANNLEMLEAGYSSVMAQIMLSN</sequence>
<dbReference type="SUPFAM" id="SSF53056">
    <property type="entry name" value="beta-carbonic anhydrase, cab"/>
    <property type="match status" value="1"/>
</dbReference>
<dbReference type="InterPro" id="IPR036874">
    <property type="entry name" value="Carbonic_anhydrase_sf"/>
</dbReference>
<evidence type="ECO:0000313" key="8">
    <source>
        <dbReference type="EMBL" id="ATF09413.1"/>
    </source>
</evidence>
<dbReference type="PROSITE" id="PS00704">
    <property type="entry name" value="PROK_CO2_ANHYDRASE_1"/>
    <property type="match status" value="1"/>
</dbReference>
<dbReference type="InterPro" id="IPR001765">
    <property type="entry name" value="Carbonic_anhydrase"/>
</dbReference>
<accession>A0A291B8V5</accession>
<feature type="binding site" evidence="6">
    <location>
        <position position="42"/>
    </location>
    <ligand>
        <name>Zn(2+)</name>
        <dbReference type="ChEBI" id="CHEBI:29105"/>
    </ligand>
</feature>
<dbReference type="PANTHER" id="PTHR11002:SF76">
    <property type="entry name" value="CARBONIC ANHYDRASE"/>
    <property type="match status" value="1"/>
</dbReference>
<evidence type="ECO:0000256" key="5">
    <source>
        <dbReference type="ARBA" id="ARBA00048348"/>
    </source>
</evidence>
<comment type="cofactor">
    <cofactor evidence="6">
        <name>Zn(2+)</name>
        <dbReference type="ChEBI" id="CHEBI:29105"/>
    </cofactor>
    <text evidence="6">Binds 1 zinc ion per subunit.</text>
</comment>
<evidence type="ECO:0000256" key="2">
    <source>
        <dbReference type="ARBA" id="ARBA00022723"/>
    </source>
</evidence>
<evidence type="ECO:0000256" key="6">
    <source>
        <dbReference type="PIRSR" id="PIRSR601765-1"/>
    </source>
</evidence>
<dbReference type="AlphaFoldDB" id="A0A291B8V5"/>
<reference evidence="9" key="1">
    <citation type="submission" date="2017-04" db="EMBL/GenBank/DDBJ databases">
        <title>Genome evolution of the luminous symbionts of deep sea anglerfish.</title>
        <authorList>
            <person name="Hendry T.A."/>
        </authorList>
    </citation>
    <scope>NUCLEOTIDE SEQUENCE [LARGE SCALE GENOMIC DNA]</scope>
</reference>
<keyword evidence="9" id="KW-1185">Reference proteome</keyword>
<dbReference type="Gene3D" id="3.40.1050.10">
    <property type="entry name" value="Carbonic anhydrase"/>
    <property type="match status" value="1"/>
</dbReference>
<dbReference type="NCBIfam" id="NF007756">
    <property type="entry name" value="PRK10437.1"/>
    <property type="match status" value="1"/>
</dbReference>
<dbReference type="Pfam" id="PF00484">
    <property type="entry name" value="Pro_CA"/>
    <property type="match status" value="1"/>
</dbReference>
<dbReference type="SMART" id="SM00947">
    <property type="entry name" value="Pro_CA"/>
    <property type="match status" value="1"/>
</dbReference>
<comment type="catalytic activity">
    <reaction evidence="5 7">
        <text>hydrogencarbonate + H(+) = CO2 + H2O</text>
        <dbReference type="Rhea" id="RHEA:10748"/>
        <dbReference type="ChEBI" id="CHEBI:15377"/>
        <dbReference type="ChEBI" id="CHEBI:15378"/>
        <dbReference type="ChEBI" id="CHEBI:16526"/>
        <dbReference type="ChEBI" id="CHEBI:17544"/>
        <dbReference type="EC" id="4.2.1.1"/>
    </reaction>
</comment>
<dbReference type="GO" id="GO:0008270">
    <property type="term" value="F:zinc ion binding"/>
    <property type="evidence" value="ECO:0007669"/>
    <property type="project" value="UniProtKB-UniRule"/>
</dbReference>
<dbReference type="PROSITE" id="PS00705">
    <property type="entry name" value="PROK_CO2_ANHYDRASE_2"/>
    <property type="match status" value="1"/>
</dbReference>
<dbReference type="FunFam" id="3.40.1050.10:FF:000001">
    <property type="entry name" value="Carbonic anhydrase"/>
    <property type="match status" value="1"/>
</dbReference>
<evidence type="ECO:0000256" key="7">
    <source>
        <dbReference type="RuleBase" id="RU003956"/>
    </source>
</evidence>
<evidence type="ECO:0000313" key="9">
    <source>
        <dbReference type="Proteomes" id="UP000218160"/>
    </source>
</evidence>